<dbReference type="InterPro" id="IPR015422">
    <property type="entry name" value="PyrdxlP-dep_Trfase_small"/>
</dbReference>
<dbReference type="GO" id="GO:0008483">
    <property type="term" value="F:transaminase activity"/>
    <property type="evidence" value="ECO:0007669"/>
    <property type="project" value="UniProtKB-KW"/>
</dbReference>
<evidence type="ECO:0000256" key="1">
    <source>
        <dbReference type="RuleBase" id="RU000481"/>
    </source>
</evidence>
<dbReference type="PANTHER" id="PTHR43510">
    <property type="entry name" value="AMINOTRANSFERASE FUNCTION, HYPOTHETICAL (EUROFUNG)"/>
    <property type="match status" value="1"/>
</dbReference>
<dbReference type="PANTHER" id="PTHR43510:SF1">
    <property type="entry name" value="AMINOTRANSFERASE FUNCTION, HYPOTHETICAL (EUROFUNG)"/>
    <property type="match status" value="1"/>
</dbReference>
<keyword evidence="1" id="KW-0808">Transferase</keyword>
<dbReference type="Gene3D" id="3.40.640.10">
    <property type="entry name" value="Type I PLP-dependent aspartate aminotransferase-like (Major domain)"/>
    <property type="match status" value="1"/>
</dbReference>
<keyword evidence="4" id="KW-1185">Reference proteome</keyword>
<dbReference type="Proteomes" id="UP001069802">
    <property type="component" value="Unassembled WGS sequence"/>
</dbReference>
<name>A0ABT4LNU1_9PROT</name>
<dbReference type="EMBL" id="JAPWGY010000010">
    <property type="protein sequence ID" value="MCZ4282749.1"/>
    <property type="molecule type" value="Genomic_DNA"/>
</dbReference>
<reference evidence="3" key="1">
    <citation type="submission" date="2022-12" db="EMBL/GenBank/DDBJ databases">
        <title>Bacterial isolates from different developmental stages of Nematostella vectensis.</title>
        <authorList>
            <person name="Fraune S."/>
        </authorList>
    </citation>
    <scope>NUCLEOTIDE SEQUENCE</scope>
    <source>
        <strain evidence="3">G21630-S1</strain>
    </source>
</reference>
<organism evidence="3 4">
    <name type="scientific">Kiloniella laminariae</name>
    <dbReference type="NCBI Taxonomy" id="454162"/>
    <lineage>
        <taxon>Bacteria</taxon>
        <taxon>Pseudomonadati</taxon>
        <taxon>Pseudomonadota</taxon>
        <taxon>Alphaproteobacteria</taxon>
        <taxon>Rhodospirillales</taxon>
        <taxon>Kiloniellaceae</taxon>
        <taxon>Kiloniella</taxon>
    </lineage>
</organism>
<dbReference type="Pfam" id="PF00155">
    <property type="entry name" value="Aminotran_1_2"/>
    <property type="match status" value="1"/>
</dbReference>
<dbReference type="InterPro" id="IPR015424">
    <property type="entry name" value="PyrdxlP-dep_Trfase"/>
</dbReference>
<comment type="cofactor">
    <cofactor evidence="1">
        <name>pyridoxal 5'-phosphate</name>
        <dbReference type="ChEBI" id="CHEBI:597326"/>
    </cofactor>
</comment>
<dbReference type="InterPro" id="IPR004838">
    <property type="entry name" value="NHTrfase_class1_PyrdxlP-BS"/>
</dbReference>
<comment type="caution">
    <text evidence="3">The sequence shown here is derived from an EMBL/GenBank/DDBJ whole genome shotgun (WGS) entry which is preliminary data.</text>
</comment>
<keyword evidence="1 3" id="KW-0032">Aminotransferase</keyword>
<dbReference type="InterPro" id="IPR004839">
    <property type="entry name" value="Aminotransferase_I/II_large"/>
</dbReference>
<evidence type="ECO:0000313" key="4">
    <source>
        <dbReference type="Proteomes" id="UP001069802"/>
    </source>
</evidence>
<sequence length="372" mass="41794">MQIEEFSLERIQSLYENIVEYNLSDSGVHPYSLRELLSETEQQQLLDIELGYGWTNGAVELRQTISALYQGRDEDSVIVTNGSAEANFLMVMSVLEPGDELIVFVPNYLQIWGWARSLGVVVKEVVLREELDWTPDLDDLKKVISSKTKMITICHPNNPTGSLLSAKAMTDLVQVARDHDLYLHADEVYKGSELDGPETPSFADLYEKSIVTNGLSKAMALPGLRLGWLVGPKDVIYKAWQRKDYTSITTSAVSEFVAQIALQPDCRARILNRSKRILKENLALLSSWVERNGNRFSFVPPKAGGMAFVRYAQPINSTKLVHRLREERSILLLPGDVYGLDGYFRVGIGAPAEHLEVGLERLSDFVKSELED</sequence>
<evidence type="ECO:0000313" key="3">
    <source>
        <dbReference type="EMBL" id="MCZ4282749.1"/>
    </source>
</evidence>
<accession>A0ABT4LNU1</accession>
<dbReference type="InterPro" id="IPR015421">
    <property type="entry name" value="PyrdxlP-dep_Trfase_major"/>
</dbReference>
<evidence type="ECO:0000259" key="2">
    <source>
        <dbReference type="Pfam" id="PF00155"/>
    </source>
</evidence>
<dbReference type="RefSeq" id="WP_269424892.1">
    <property type="nucleotide sequence ID" value="NZ_JAPWGY010000010.1"/>
</dbReference>
<comment type="similarity">
    <text evidence="1">Belongs to the class-I pyridoxal-phosphate-dependent aminotransferase family.</text>
</comment>
<dbReference type="SUPFAM" id="SSF53383">
    <property type="entry name" value="PLP-dependent transferases"/>
    <property type="match status" value="1"/>
</dbReference>
<feature type="domain" description="Aminotransferase class I/classII large" evidence="2">
    <location>
        <begin position="49"/>
        <end position="362"/>
    </location>
</feature>
<dbReference type="EC" id="2.6.1.-" evidence="1"/>
<protein>
    <recommendedName>
        <fullName evidence="1">Aminotransferase</fullName>
        <ecNumber evidence="1">2.6.1.-</ecNumber>
    </recommendedName>
</protein>
<gene>
    <name evidence="3" type="ORF">O4H49_18340</name>
</gene>
<dbReference type="Gene3D" id="3.90.1150.10">
    <property type="entry name" value="Aspartate Aminotransferase, domain 1"/>
    <property type="match status" value="1"/>
</dbReference>
<dbReference type="PROSITE" id="PS00105">
    <property type="entry name" value="AA_TRANSFER_CLASS_1"/>
    <property type="match status" value="1"/>
</dbReference>
<proteinExistence type="inferred from homology"/>
<dbReference type="CDD" id="cd00609">
    <property type="entry name" value="AAT_like"/>
    <property type="match status" value="1"/>
</dbReference>